<comment type="caution">
    <text evidence="4">The sequence shown here is derived from an EMBL/GenBank/DDBJ whole genome shotgun (WGS) entry which is preliminary data.</text>
</comment>
<evidence type="ECO:0000256" key="1">
    <source>
        <dbReference type="ARBA" id="ARBA00006382"/>
    </source>
</evidence>
<protein>
    <recommendedName>
        <fullName evidence="3">Glutamate/phenylalanine/leucine/valine/L-tryptophan dehydrogenase dimerisation domain-containing protein</fullName>
    </recommendedName>
</protein>
<name>A0A212DEG5_CEREH</name>
<gene>
    <name evidence="4" type="ORF">Celaphus_00011550</name>
</gene>
<dbReference type="GO" id="GO:0005739">
    <property type="term" value="C:mitochondrion"/>
    <property type="evidence" value="ECO:0007669"/>
    <property type="project" value="TreeGrafter"/>
</dbReference>
<organism evidence="4 5">
    <name type="scientific">Cervus elaphus hippelaphus</name>
    <name type="common">European red deer</name>
    <dbReference type="NCBI Taxonomy" id="46360"/>
    <lineage>
        <taxon>Eukaryota</taxon>
        <taxon>Metazoa</taxon>
        <taxon>Chordata</taxon>
        <taxon>Craniata</taxon>
        <taxon>Vertebrata</taxon>
        <taxon>Euteleostomi</taxon>
        <taxon>Mammalia</taxon>
        <taxon>Eutheria</taxon>
        <taxon>Laurasiatheria</taxon>
        <taxon>Artiodactyla</taxon>
        <taxon>Ruminantia</taxon>
        <taxon>Pecora</taxon>
        <taxon>Cervidae</taxon>
        <taxon>Cervinae</taxon>
        <taxon>Cervus</taxon>
    </lineage>
</organism>
<feature type="domain" description="Glutamate/phenylalanine/leucine/valine/L-tryptophan dehydrogenase dimerisation" evidence="3">
    <location>
        <begin position="3"/>
        <end position="53"/>
    </location>
</feature>
<dbReference type="SUPFAM" id="SSF51735">
    <property type="entry name" value="NAD(P)-binding Rossmann-fold domains"/>
    <property type="match status" value="1"/>
</dbReference>
<dbReference type="OrthoDB" id="6718861at2759"/>
<evidence type="ECO:0000259" key="3">
    <source>
        <dbReference type="Pfam" id="PF02812"/>
    </source>
</evidence>
<dbReference type="InterPro" id="IPR046346">
    <property type="entry name" value="Aminoacid_DH-like_N_sf"/>
</dbReference>
<dbReference type="AlphaFoldDB" id="A0A212DEG5"/>
<keyword evidence="5" id="KW-1185">Reference proteome</keyword>
<dbReference type="SUPFAM" id="SSF53223">
    <property type="entry name" value="Aminoacid dehydrogenase-like, N-terminal domain"/>
    <property type="match status" value="1"/>
</dbReference>
<evidence type="ECO:0000313" key="5">
    <source>
        <dbReference type="Proteomes" id="UP000242450"/>
    </source>
</evidence>
<dbReference type="InterPro" id="IPR006097">
    <property type="entry name" value="Glu/Leu/Phe/Val/Trp_DH_dimer"/>
</dbReference>
<dbReference type="EMBL" id="MKHE01000003">
    <property type="protein sequence ID" value="OWK16601.1"/>
    <property type="molecule type" value="Genomic_DNA"/>
</dbReference>
<dbReference type="Gene3D" id="3.40.50.10860">
    <property type="entry name" value="Leucine Dehydrogenase, chain A, domain 1"/>
    <property type="match status" value="1"/>
</dbReference>
<sequence>MCCVDVPLGGAKADVKINPRNHTDNKVEKITRRFTMELAKQSFIGPGIDVPSPVRVTAPLGPEILMHMPAITGKSICQSGICRGISATGHGVCHGVENFLNEVSYMSILQMTPGFGDKAFFQGFGNELEDFKLQHESILDFPKAKPLEGSILEADCDIPVPAASEKQFSKSSALKAMNIAEAASGSTTPEP</sequence>
<dbReference type="Proteomes" id="UP000242450">
    <property type="component" value="Chromosome 3"/>
</dbReference>
<reference evidence="4 5" key="1">
    <citation type="journal article" date="2018" name="Mol. Genet. Genomics">
        <title>The red deer Cervus elaphus genome CerEla1.0: sequencing, annotating, genes, and chromosomes.</title>
        <authorList>
            <person name="Bana N.A."/>
            <person name="Nyiri A."/>
            <person name="Nagy J."/>
            <person name="Frank K."/>
            <person name="Nagy T."/>
            <person name="Steger V."/>
            <person name="Schiller M."/>
            <person name="Lakatos P."/>
            <person name="Sugar L."/>
            <person name="Horn P."/>
            <person name="Barta E."/>
            <person name="Orosz L."/>
        </authorList>
    </citation>
    <scope>NUCLEOTIDE SEQUENCE [LARGE SCALE GENOMIC DNA]</scope>
    <source>
        <strain evidence="4">Hungarian</strain>
    </source>
</reference>
<evidence type="ECO:0000313" key="4">
    <source>
        <dbReference type="EMBL" id="OWK16601.1"/>
    </source>
</evidence>
<keyword evidence="2" id="KW-0560">Oxidoreductase</keyword>
<comment type="similarity">
    <text evidence="1">Belongs to the Glu/Leu/Phe/Val dehydrogenases family.</text>
</comment>
<dbReference type="GO" id="GO:0004352">
    <property type="term" value="F:glutamate dehydrogenase (NAD+) activity"/>
    <property type="evidence" value="ECO:0007669"/>
    <property type="project" value="TreeGrafter"/>
</dbReference>
<dbReference type="Gene3D" id="3.40.50.720">
    <property type="entry name" value="NAD(P)-binding Rossmann-like Domain"/>
    <property type="match status" value="1"/>
</dbReference>
<dbReference type="PANTHER" id="PTHR11606:SF25">
    <property type="entry name" value="GLUTAMATE DEHYDROGENASE 1, MITOCHONDRIAL"/>
    <property type="match status" value="1"/>
</dbReference>
<dbReference type="GO" id="GO:0006538">
    <property type="term" value="P:L-glutamate catabolic process"/>
    <property type="evidence" value="ECO:0007669"/>
    <property type="project" value="TreeGrafter"/>
</dbReference>
<accession>A0A212DEG5</accession>
<dbReference type="Pfam" id="PF02812">
    <property type="entry name" value="ELFV_dehydrog_N"/>
    <property type="match status" value="1"/>
</dbReference>
<dbReference type="PANTHER" id="PTHR11606">
    <property type="entry name" value="GLUTAMATE DEHYDROGENASE"/>
    <property type="match status" value="1"/>
</dbReference>
<dbReference type="InterPro" id="IPR036291">
    <property type="entry name" value="NAD(P)-bd_dom_sf"/>
</dbReference>
<proteinExistence type="inferred from homology"/>
<evidence type="ECO:0000256" key="2">
    <source>
        <dbReference type="ARBA" id="ARBA00023002"/>
    </source>
</evidence>